<sequence length="398" mass="40817">MSSLLRRRRSTEPVAAPDPTALELKLRLRSLHDHCLTSLVAGLEAMQGGDLTVQVSARTTRIDVRAADPETQELVELFNAMLAQAQAALEGYNGVRETLRAALGDHSCLAGLQERLNSLSDHCLTGLGEGLAAMADGDLTTGVEPATTPLVPVPGSELGALGETFNVMLGKAQGGLEAYNATRAGIAEMIVSIGATASQVAGASEQMSSTTLQTGAAIENIARLSSAVAEGAARQIESIDAARAINREAEGLAAEAGLLAEQGVALTSQIAAISDQTNLLALNAAIEAARAGEQGRGFAVVADEVRRLAESSNETVRRTEAAFHALAEGITSVSGCIERMSTATGAVGEIAREAGDATADVSAATQQSSAATQEISASSDELAQMAASLQRLVGAFRA</sequence>
<protein>
    <submittedName>
        <fullName evidence="8">Methyl-accepting chemotaxis protein</fullName>
    </submittedName>
</protein>
<evidence type="ECO:0000256" key="4">
    <source>
        <dbReference type="ARBA" id="ARBA00029447"/>
    </source>
</evidence>
<evidence type="ECO:0000256" key="1">
    <source>
        <dbReference type="ARBA" id="ARBA00022692"/>
    </source>
</evidence>
<dbReference type="InterPro" id="IPR004089">
    <property type="entry name" value="MCPsignal_dom"/>
</dbReference>
<comment type="similarity">
    <text evidence="4">Belongs to the methyl-accepting chemotaxis (MCP) protein family.</text>
</comment>
<proteinExistence type="inferred from homology"/>
<dbReference type="SUPFAM" id="SSF58104">
    <property type="entry name" value="Methyl-accepting chemotaxis protein (MCP) signaling domain"/>
    <property type="match status" value="1"/>
</dbReference>
<dbReference type="Pfam" id="PF00015">
    <property type="entry name" value="MCPsignal"/>
    <property type="match status" value="1"/>
</dbReference>
<dbReference type="GO" id="GO:0007165">
    <property type="term" value="P:signal transduction"/>
    <property type="evidence" value="ECO:0007669"/>
    <property type="project" value="UniProtKB-KW"/>
</dbReference>
<dbReference type="EMBL" id="JAPDOD010000001">
    <property type="protein sequence ID" value="MDA0159089.1"/>
    <property type="molecule type" value="Genomic_DNA"/>
</dbReference>
<dbReference type="PROSITE" id="PS50111">
    <property type="entry name" value="CHEMOTAXIS_TRANSDUC_2"/>
    <property type="match status" value="1"/>
</dbReference>
<keyword evidence="1" id="KW-0812">Transmembrane</keyword>
<keyword evidence="2" id="KW-1133">Transmembrane helix</keyword>
<dbReference type="PANTHER" id="PTHR32089">
    <property type="entry name" value="METHYL-ACCEPTING CHEMOTAXIS PROTEIN MCPB"/>
    <property type="match status" value="1"/>
</dbReference>
<feature type="domain" description="HAMP" evidence="7">
    <location>
        <begin position="36"/>
        <end position="90"/>
    </location>
</feature>
<dbReference type="GO" id="GO:0016020">
    <property type="term" value="C:membrane"/>
    <property type="evidence" value="ECO:0007669"/>
    <property type="project" value="InterPro"/>
</dbReference>
<name>A0A9X3RYE2_9ACTN</name>
<dbReference type="PANTHER" id="PTHR32089:SF112">
    <property type="entry name" value="LYSOZYME-LIKE PROTEIN-RELATED"/>
    <property type="match status" value="1"/>
</dbReference>
<feature type="domain" description="HAMP" evidence="7">
    <location>
        <begin position="124"/>
        <end position="177"/>
    </location>
</feature>
<dbReference type="PROSITE" id="PS50885">
    <property type="entry name" value="HAMP"/>
    <property type="match status" value="2"/>
</dbReference>
<dbReference type="SMART" id="SM00283">
    <property type="entry name" value="MA"/>
    <property type="match status" value="1"/>
</dbReference>
<evidence type="ECO:0000256" key="3">
    <source>
        <dbReference type="ARBA" id="ARBA00023224"/>
    </source>
</evidence>
<comment type="caution">
    <text evidence="8">The sequence shown here is derived from an EMBL/GenBank/DDBJ whole genome shotgun (WGS) entry which is preliminary data.</text>
</comment>
<organism evidence="8 9">
    <name type="scientific">Solirubrobacter ginsenosidimutans</name>
    <dbReference type="NCBI Taxonomy" id="490573"/>
    <lineage>
        <taxon>Bacteria</taxon>
        <taxon>Bacillati</taxon>
        <taxon>Actinomycetota</taxon>
        <taxon>Thermoleophilia</taxon>
        <taxon>Solirubrobacterales</taxon>
        <taxon>Solirubrobacteraceae</taxon>
        <taxon>Solirubrobacter</taxon>
    </lineage>
</organism>
<dbReference type="Gene3D" id="1.10.287.950">
    <property type="entry name" value="Methyl-accepting chemotaxis protein"/>
    <property type="match status" value="1"/>
</dbReference>
<dbReference type="Pfam" id="PF00672">
    <property type="entry name" value="HAMP"/>
    <property type="match status" value="1"/>
</dbReference>
<dbReference type="GO" id="GO:0006935">
    <property type="term" value="P:chemotaxis"/>
    <property type="evidence" value="ECO:0007669"/>
    <property type="project" value="InterPro"/>
</dbReference>
<feature type="domain" description="Methyl-accepting transducer" evidence="6">
    <location>
        <begin position="195"/>
        <end position="397"/>
    </location>
</feature>
<evidence type="ECO:0000256" key="2">
    <source>
        <dbReference type="ARBA" id="ARBA00022989"/>
    </source>
</evidence>
<dbReference type="Proteomes" id="UP001149140">
    <property type="component" value="Unassembled WGS sequence"/>
</dbReference>
<keyword evidence="3 5" id="KW-0807">Transducer</keyword>
<evidence type="ECO:0000259" key="7">
    <source>
        <dbReference type="PROSITE" id="PS50885"/>
    </source>
</evidence>
<dbReference type="PRINTS" id="PR00260">
    <property type="entry name" value="CHEMTRNSDUCR"/>
</dbReference>
<accession>A0A9X3RYE2</accession>
<evidence type="ECO:0000313" key="8">
    <source>
        <dbReference type="EMBL" id="MDA0159089.1"/>
    </source>
</evidence>
<keyword evidence="9" id="KW-1185">Reference proteome</keyword>
<evidence type="ECO:0000313" key="9">
    <source>
        <dbReference type="Proteomes" id="UP001149140"/>
    </source>
</evidence>
<dbReference type="InterPro" id="IPR003660">
    <property type="entry name" value="HAMP_dom"/>
</dbReference>
<reference evidence="8" key="1">
    <citation type="submission" date="2022-10" db="EMBL/GenBank/DDBJ databases">
        <title>The WGS of Solirubrobacter ginsenosidimutans DSM 21036.</title>
        <authorList>
            <person name="Jiang Z."/>
        </authorList>
    </citation>
    <scope>NUCLEOTIDE SEQUENCE</scope>
    <source>
        <strain evidence="8">DSM 21036</strain>
    </source>
</reference>
<evidence type="ECO:0000259" key="6">
    <source>
        <dbReference type="PROSITE" id="PS50111"/>
    </source>
</evidence>
<dbReference type="InterPro" id="IPR004090">
    <property type="entry name" value="Chemotax_Me-accpt_rcpt"/>
</dbReference>
<gene>
    <name evidence="8" type="ORF">OM076_02330</name>
</gene>
<dbReference type="AlphaFoldDB" id="A0A9X3RYE2"/>
<keyword evidence="2" id="KW-0472">Membrane</keyword>
<evidence type="ECO:0000256" key="5">
    <source>
        <dbReference type="PROSITE-ProRule" id="PRU00284"/>
    </source>
</evidence>
<dbReference type="RefSeq" id="WP_270037747.1">
    <property type="nucleotide sequence ID" value="NZ_JAPDOD010000001.1"/>
</dbReference>
<dbReference type="SMART" id="SM00304">
    <property type="entry name" value="HAMP"/>
    <property type="match status" value="3"/>
</dbReference>
<dbReference type="GO" id="GO:0004888">
    <property type="term" value="F:transmembrane signaling receptor activity"/>
    <property type="evidence" value="ECO:0007669"/>
    <property type="project" value="InterPro"/>
</dbReference>